<dbReference type="GO" id="GO:0030057">
    <property type="term" value="C:desmosome"/>
    <property type="evidence" value="ECO:0007669"/>
    <property type="project" value="UniProtKB-SubCell"/>
</dbReference>
<dbReference type="GO" id="GO:0007416">
    <property type="term" value="P:synapse assembly"/>
    <property type="evidence" value="ECO:0007669"/>
    <property type="project" value="TreeGrafter"/>
</dbReference>
<dbReference type="GO" id="GO:0043005">
    <property type="term" value="C:neuron projection"/>
    <property type="evidence" value="ECO:0007669"/>
    <property type="project" value="TreeGrafter"/>
</dbReference>
<keyword evidence="6" id="KW-1003">Cell membrane</keyword>
<comment type="function">
    <text evidence="20">A component of desmosome cell-cell junctions which are required for positive regulation of cellular adhesion. Involved in the interaction of plaque proteins and intermediate filaments mediating cell-cell adhesion.</text>
</comment>
<keyword evidence="12 18" id="KW-0106">Calcium</keyword>
<evidence type="ECO:0000259" key="23">
    <source>
        <dbReference type="PROSITE" id="PS50268"/>
    </source>
</evidence>
<dbReference type="InParanoid" id="A0A6P8Q1A4"/>
<dbReference type="InterPro" id="IPR002126">
    <property type="entry name" value="Cadherin-like_dom"/>
</dbReference>
<proteinExistence type="predicted"/>
<dbReference type="InterPro" id="IPR027397">
    <property type="entry name" value="Catenin-bd_sf"/>
</dbReference>
<dbReference type="GO" id="GO:0045296">
    <property type="term" value="F:cadherin binding"/>
    <property type="evidence" value="ECO:0007669"/>
    <property type="project" value="TreeGrafter"/>
</dbReference>
<dbReference type="PANTHER" id="PTHR24027:SF79">
    <property type="entry name" value="CADHERIN-2"/>
    <property type="match status" value="1"/>
</dbReference>
<reference evidence="25" key="1">
    <citation type="submission" date="2025-08" db="UniProtKB">
        <authorList>
            <consortium name="RefSeq"/>
        </authorList>
    </citation>
    <scope>IDENTIFICATION</scope>
</reference>
<dbReference type="GO" id="GO:0009986">
    <property type="term" value="C:cell surface"/>
    <property type="evidence" value="ECO:0007669"/>
    <property type="project" value="UniProtKB-SubCell"/>
</dbReference>
<evidence type="ECO:0000256" key="10">
    <source>
        <dbReference type="ARBA" id="ARBA00022729"/>
    </source>
</evidence>
<dbReference type="PROSITE" id="PS00232">
    <property type="entry name" value="CADHERIN_1"/>
    <property type="match status" value="2"/>
</dbReference>
<dbReference type="KEGG" id="gsh:117355475"/>
<evidence type="ECO:0000256" key="16">
    <source>
        <dbReference type="ARBA" id="ARBA00023136"/>
    </source>
</evidence>
<dbReference type="FunFam" id="2.60.40.60:FF:000011">
    <property type="entry name" value="Cadherin 1"/>
    <property type="match status" value="1"/>
</dbReference>
<dbReference type="GO" id="GO:0034332">
    <property type="term" value="P:adherens junction organization"/>
    <property type="evidence" value="ECO:0007669"/>
    <property type="project" value="TreeGrafter"/>
</dbReference>
<evidence type="ECO:0000256" key="13">
    <source>
        <dbReference type="ARBA" id="ARBA00022889"/>
    </source>
</evidence>
<dbReference type="FunFam" id="2.60.40.60:FF:000068">
    <property type="entry name" value="Desmoglein 1"/>
    <property type="match status" value="1"/>
</dbReference>
<feature type="transmembrane region" description="Helical" evidence="21">
    <location>
        <begin position="680"/>
        <end position="706"/>
    </location>
</feature>
<dbReference type="InterPro" id="IPR039808">
    <property type="entry name" value="Cadherin"/>
</dbReference>
<organism evidence="24 25">
    <name type="scientific">Geotrypetes seraphini</name>
    <name type="common">Gaboon caecilian</name>
    <name type="synonym">Caecilia seraphini</name>
    <dbReference type="NCBI Taxonomy" id="260995"/>
    <lineage>
        <taxon>Eukaryota</taxon>
        <taxon>Metazoa</taxon>
        <taxon>Chordata</taxon>
        <taxon>Craniata</taxon>
        <taxon>Vertebrata</taxon>
        <taxon>Euteleostomi</taxon>
        <taxon>Amphibia</taxon>
        <taxon>Gymnophiona</taxon>
        <taxon>Geotrypetes</taxon>
    </lineage>
</organism>
<dbReference type="FunFam" id="2.60.40.60:FF:000027">
    <property type="entry name" value="Cadherin 2"/>
    <property type="match status" value="1"/>
</dbReference>
<evidence type="ECO:0000256" key="14">
    <source>
        <dbReference type="ARBA" id="ARBA00022949"/>
    </source>
</evidence>
<feature type="domain" description="Cadherin" evidence="23">
    <location>
        <begin position="235"/>
        <end position="346"/>
    </location>
</feature>
<gene>
    <name evidence="25" type="primary">LOC117355475</name>
</gene>
<dbReference type="GO" id="GO:0016342">
    <property type="term" value="C:catenin complex"/>
    <property type="evidence" value="ECO:0007669"/>
    <property type="project" value="TreeGrafter"/>
</dbReference>
<dbReference type="CDD" id="cd11304">
    <property type="entry name" value="Cadherin_repeat"/>
    <property type="match status" value="4"/>
</dbReference>
<dbReference type="Gene3D" id="4.10.900.10">
    <property type="entry name" value="TCF3-CBD (Catenin binding domain)"/>
    <property type="match status" value="1"/>
</dbReference>
<dbReference type="GO" id="GO:0016477">
    <property type="term" value="P:cell migration"/>
    <property type="evidence" value="ECO:0007669"/>
    <property type="project" value="TreeGrafter"/>
</dbReference>
<evidence type="ECO:0000256" key="19">
    <source>
        <dbReference type="RuleBase" id="RU003318"/>
    </source>
</evidence>
<evidence type="ECO:0000256" key="15">
    <source>
        <dbReference type="ARBA" id="ARBA00022989"/>
    </source>
</evidence>
<dbReference type="InterPro" id="IPR009122">
    <property type="entry name" value="Desmosomal_cadherin"/>
</dbReference>
<dbReference type="GO" id="GO:0014704">
    <property type="term" value="C:intercalated disc"/>
    <property type="evidence" value="ECO:0007669"/>
    <property type="project" value="TreeGrafter"/>
</dbReference>
<evidence type="ECO:0000256" key="21">
    <source>
        <dbReference type="SAM" id="Phobius"/>
    </source>
</evidence>
<keyword evidence="7" id="KW-0165">Cleavage on pair of basic residues</keyword>
<dbReference type="GO" id="GO:0044331">
    <property type="term" value="P:cell-cell adhesion mediated by cadherin"/>
    <property type="evidence" value="ECO:0007669"/>
    <property type="project" value="TreeGrafter"/>
</dbReference>
<dbReference type="GO" id="GO:0005509">
    <property type="term" value="F:calcium ion binding"/>
    <property type="evidence" value="ECO:0007669"/>
    <property type="project" value="UniProtKB-UniRule"/>
</dbReference>
<feature type="domain" description="Cadherin" evidence="23">
    <location>
        <begin position="127"/>
        <end position="234"/>
    </location>
</feature>
<evidence type="ECO:0000313" key="25">
    <source>
        <dbReference type="RefSeq" id="XP_033789994.1"/>
    </source>
</evidence>
<keyword evidence="17" id="KW-0325">Glycoprotein</keyword>
<evidence type="ECO:0000256" key="8">
    <source>
        <dbReference type="ARBA" id="ARBA00022692"/>
    </source>
</evidence>
<dbReference type="PANTHER" id="PTHR24027">
    <property type="entry name" value="CADHERIN-23"/>
    <property type="match status" value="1"/>
</dbReference>
<dbReference type="InterPro" id="IPR014868">
    <property type="entry name" value="Cadherin_pro_dom"/>
</dbReference>
<keyword evidence="10 22" id="KW-0732">Signal</keyword>
<dbReference type="Pfam" id="PF01049">
    <property type="entry name" value="CADH_Y-type_LIR"/>
    <property type="match status" value="1"/>
</dbReference>
<dbReference type="SMART" id="SM01055">
    <property type="entry name" value="Cadherin_pro"/>
    <property type="match status" value="1"/>
</dbReference>
<evidence type="ECO:0000256" key="5">
    <source>
        <dbReference type="ARBA" id="ARBA00004568"/>
    </source>
</evidence>
<dbReference type="PRINTS" id="PR01818">
    <property type="entry name" value="DESMOCADHERN"/>
</dbReference>
<dbReference type="SMART" id="SM00112">
    <property type="entry name" value="CA"/>
    <property type="match status" value="4"/>
</dbReference>
<dbReference type="PRINTS" id="PR00205">
    <property type="entry name" value="CADHERIN"/>
</dbReference>
<dbReference type="GO" id="GO:0045177">
    <property type="term" value="C:apical part of cell"/>
    <property type="evidence" value="ECO:0007669"/>
    <property type="project" value="TreeGrafter"/>
</dbReference>
<dbReference type="GO" id="GO:0007043">
    <property type="term" value="P:cell-cell junction assembly"/>
    <property type="evidence" value="ECO:0007669"/>
    <property type="project" value="TreeGrafter"/>
</dbReference>
<dbReference type="InterPro" id="IPR000233">
    <property type="entry name" value="Cadherin_Y-type_LIR"/>
</dbReference>
<dbReference type="Proteomes" id="UP000515159">
    <property type="component" value="Chromosome 2"/>
</dbReference>
<dbReference type="GO" id="GO:0030027">
    <property type="term" value="C:lamellipodium"/>
    <property type="evidence" value="ECO:0007669"/>
    <property type="project" value="TreeGrafter"/>
</dbReference>
<dbReference type="SUPFAM" id="SSF49313">
    <property type="entry name" value="Cadherin-like"/>
    <property type="match status" value="6"/>
</dbReference>
<keyword evidence="8 19" id="KW-0812">Transmembrane</keyword>
<evidence type="ECO:0000256" key="22">
    <source>
        <dbReference type="SAM" id="SignalP"/>
    </source>
</evidence>
<evidence type="ECO:0000256" key="12">
    <source>
        <dbReference type="ARBA" id="ARBA00022837"/>
    </source>
</evidence>
<dbReference type="AlphaFoldDB" id="A0A6P8Q1A4"/>
<dbReference type="GO" id="GO:0005912">
    <property type="term" value="C:adherens junction"/>
    <property type="evidence" value="ECO:0007669"/>
    <property type="project" value="UniProtKB-SubCell"/>
</dbReference>
<name>A0A6P8Q1A4_GEOSA</name>
<feature type="domain" description="Cadherin" evidence="23">
    <location>
        <begin position="347"/>
        <end position="462"/>
    </location>
</feature>
<evidence type="ECO:0000256" key="3">
    <source>
        <dbReference type="ARBA" id="ARBA00004251"/>
    </source>
</evidence>
<dbReference type="GeneID" id="117355475"/>
<dbReference type="Gene3D" id="2.60.40.60">
    <property type="entry name" value="Cadherins"/>
    <property type="match status" value="5"/>
</dbReference>
<dbReference type="FunFam" id="2.60.40.60:FF:000019">
    <property type="entry name" value="Cadherin 2"/>
    <property type="match status" value="1"/>
</dbReference>
<dbReference type="PROSITE" id="PS50268">
    <property type="entry name" value="CADHERIN_2"/>
    <property type="match status" value="4"/>
</dbReference>
<sequence>MSPTHRTVLACLLVLKVLITSGEVCKVKLNVPSELEAEQLVGRVNLEDCVKSNSIVAISVDADFSIIRDVVYTRHAMTLPSKRKVTIVIQDMETLHKRKLHVVLVPHKMESKKRYAREAILKRTKRKWRPLPFSIMENLMPPFPQPVQQIQSDTQENYTIRYSISGEGVDVPPLQLFFIDEKTGEISVTRTIDREEYPQFKLIGRATTIEGYSPEEQLEIIIKIEDQNDNAPEFTEGTFCMNIQENSKAGTIVGRVNATDRDEPGTINTKLKYSIISQIPGQPKMFDMHPYTGVIITTIEGLDREVLDTYKLLIQVRDMDGNHYGLTSTGSVVITVTDENDHAPTFLAQSYRAEVNENECGIDILRIPVKDKDLVNTENWRANFSIIQGNEEGNFSIRTDPSTNEGILSVVRSLNYEEMHKIDLRIGVVNQAAFVKLPSKQTTMNTIPVTVIVKDVDEGPEFQPQIKHMRIQEGLPAGTEVGEYTAKDPENKNTYIRYQKIADVYSWITIAETTGKITTNKVLDRESGEVQNDYYNVTVIAADDSGKTGTGTLIIQLLDINDNQPEITQNDGFVCMIGKKYAEIHAMDADTSPNCVPLKFTLDATINPDIKKEWQIQQLNDTSMRLIKMVDLPSTIYDVPIHIVDQQGNGRTHSVKIDVCECPDGLNCASGRRATGNASLGVWAILAMILAALVLLALLCALLACLSGTAANKHGKAGFPDDLAQENLIVSNTEAPGEDRTIPIQMINSNCSGKAASIDGQQVIKPGAHQTAEYVRERQQHTLDFRSGPQALDPGRYTYSEWQNFMQSHIDEKVYRCGQDEEHQHADDYVVPYNYEGRGSMAGSVGCCSELRGEDDRLDFLNQLEPKFRTLAVVCTKK</sequence>
<evidence type="ECO:0000256" key="2">
    <source>
        <dbReference type="ARBA" id="ARBA00004241"/>
    </source>
</evidence>
<dbReference type="RefSeq" id="XP_033789994.1">
    <property type="nucleotide sequence ID" value="XM_033934103.1"/>
</dbReference>
<dbReference type="InterPro" id="IPR015919">
    <property type="entry name" value="Cadherin-like_sf"/>
</dbReference>
<dbReference type="FunCoup" id="A0A6P8Q1A4">
    <property type="interactions" value="1220"/>
</dbReference>
<evidence type="ECO:0000256" key="9">
    <source>
        <dbReference type="ARBA" id="ARBA00022723"/>
    </source>
</evidence>
<dbReference type="InterPro" id="IPR020894">
    <property type="entry name" value="Cadherin_CS"/>
</dbReference>
<evidence type="ECO:0000256" key="1">
    <source>
        <dbReference type="ARBA" id="ARBA00004135"/>
    </source>
</evidence>
<evidence type="ECO:0000256" key="4">
    <source>
        <dbReference type="ARBA" id="ARBA00004536"/>
    </source>
</evidence>
<dbReference type="GO" id="GO:0007156">
    <property type="term" value="P:homophilic cell adhesion via plasma membrane adhesion molecules"/>
    <property type="evidence" value="ECO:0007669"/>
    <property type="project" value="InterPro"/>
</dbReference>
<dbReference type="PRINTS" id="PR01820">
    <property type="entry name" value="DESMOCOLLIN"/>
</dbReference>
<keyword evidence="24" id="KW-1185">Reference proteome</keyword>
<keyword evidence="13 19" id="KW-0130">Cell adhesion</keyword>
<evidence type="ECO:0000256" key="18">
    <source>
        <dbReference type="PROSITE-ProRule" id="PRU00043"/>
    </source>
</evidence>
<dbReference type="Pfam" id="PF08758">
    <property type="entry name" value="Cadherin_pro"/>
    <property type="match status" value="1"/>
</dbReference>
<evidence type="ECO:0000313" key="24">
    <source>
        <dbReference type="Proteomes" id="UP000515159"/>
    </source>
</evidence>
<keyword evidence="9" id="KW-0479">Metal-binding</keyword>
<dbReference type="GO" id="GO:0099634">
    <property type="term" value="C:postsynaptic specialization membrane"/>
    <property type="evidence" value="ECO:0007669"/>
    <property type="project" value="TreeGrafter"/>
</dbReference>
<keyword evidence="14" id="KW-0965">Cell junction</keyword>
<feature type="signal peptide" evidence="22">
    <location>
        <begin position="1"/>
        <end position="22"/>
    </location>
</feature>
<keyword evidence="11" id="KW-0677">Repeat</keyword>
<dbReference type="GO" id="GO:0000902">
    <property type="term" value="P:cell morphogenesis"/>
    <property type="evidence" value="ECO:0007669"/>
    <property type="project" value="TreeGrafter"/>
</dbReference>
<dbReference type="FunFam" id="4.10.900.10:FF:000005">
    <property type="entry name" value="Desmocollin 2"/>
    <property type="match status" value="1"/>
</dbReference>
<dbReference type="Pfam" id="PF00028">
    <property type="entry name" value="Cadherin"/>
    <property type="match status" value="4"/>
</dbReference>
<dbReference type="GO" id="GO:0016339">
    <property type="term" value="P:calcium-dependent cell-cell adhesion via plasma membrane cell adhesion molecules"/>
    <property type="evidence" value="ECO:0007669"/>
    <property type="project" value="TreeGrafter"/>
</dbReference>
<dbReference type="GO" id="GO:0005737">
    <property type="term" value="C:cytoplasm"/>
    <property type="evidence" value="ECO:0007669"/>
    <property type="project" value="TreeGrafter"/>
</dbReference>
<accession>A0A6P8Q1A4</accession>
<evidence type="ECO:0000256" key="11">
    <source>
        <dbReference type="ARBA" id="ARBA00022737"/>
    </source>
</evidence>
<feature type="domain" description="Cadherin" evidence="23">
    <location>
        <begin position="463"/>
        <end position="567"/>
    </location>
</feature>
<dbReference type="OrthoDB" id="6079678at2759"/>
<dbReference type="GO" id="GO:0048787">
    <property type="term" value="C:presynaptic active zone membrane"/>
    <property type="evidence" value="ECO:0007669"/>
    <property type="project" value="TreeGrafter"/>
</dbReference>
<feature type="chain" id="PRO_5028440396" evidence="22">
    <location>
        <begin position="23"/>
        <end position="878"/>
    </location>
</feature>
<dbReference type="GO" id="GO:0008013">
    <property type="term" value="F:beta-catenin binding"/>
    <property type="evidence" value="ECO:0007669"/>
    <property type="project" value="TreeGrafter"/>
</dbReference>
<dbReference type="GO" id="GO:0014069">
    <property type="term" value="C:postsynaptic density"/>
    <property type="evidence" value="ECO:0007669"/>
    <property type="project" value="TreeGrafter"/>
</dbReference>
<protein>
    <submittedName>
        <fullName evidence="25">Desmocollin-2-like</fullName>
    </submittedName>
</protein>
<evidence type="ECO:0000256" key="20">
    <source>
        <dbReference type="RuleBase" id="RU004358"/>
    </source>
</evidence>
<evidence type="ECO:0000256" key="7">
    <source>
        <dbReference type="ARBA" id="ARBA00022685"/>
    </source>
</evidence>
<keyword evidence="15 21" id="KW-1133">Transmembrane helix</keyword>
<keyword evidence="16 21" id="KW-0472">Membrane</keyword>
<evidence type="ECO:0000256" key="6">
    <source>
        <dbReference type="ARBA" id="ARBA00022475"/>
    </source>
</evidence>
<comment type="subcellular location">
    <subcellularLocation>
        <location evidence="4">Cell junction</location>
        <location evidence="4">Adherens junction</location>
    </subcellularLocation>
    <subcellularLocation>
        <location evidence="5">Cell junction</location>
        <location evidence="5">Desmosome</location>
    </subcellularLocation>
    <subcellularLocation>
        <location evidence="1">Cell membrane</location>
        <location evidence="1">Sarcolemma</location>
    </subcellularLocation>
    <subcellularLocation>
        <location evidence="3 19">Cell membrane</location>
        <topology evidence="3 19">Single-pass type I membrane protein</topology>
    </subcellularLocation>
    <subcellularLocation>
        <location evidence="2">Cell surface</location>
    </subcellularLocation>
</comment>
<evidence type="ECO:0000256" key="17">
    <source>
        <dbReference type="ARBA" id="ARBA00023180"/>
    </source>
</evidence>
<dbReference type="GO" id="GO:0042383">
    <property type="term" value="C:sarcolemma"/>
    <property type="evidence" value="ECO:0007669"/>
    <property type="project" value="UniProtKB-SubCell"/>
</dbReference>